<dbReference type="RefSeq" id="XP_002772035.1">
    <property type="nucleotide sequence ID" value="XM_002771989.1"/>
</dbReference>
<evidence type="ECO:0000256" key="3">
    <source>
        <dbReference type="ARBA" id="ARBA00023065"/>
    </source>
</evidence>
<dbReference type="Pfam" id="PF01813">
    <property type="entry name" value="ATP-synt_D"/>
    <property type="match status" value="1"/>
</dbReference>
<organism evidence="5">
    <name type="scientific">Perkinsus marinus (strain ATCC 50983 / TXsc)</name>
    <dbReference type="NCBI Taxonomy" id="423536"/>
    <lineage>
        <taxon>Eukaryota</taxon>
        <taxon>Sar</taxon>
        <taxon>Alveolata</taxon>
        <taxon>Perkinsozoa</taxon>
        <taxon>Perkinsea</taxon>
        <taxon>Perkinsida</taxon>
        <taxon>Perkinsidae</taxon>
        <taxon>Perkinsus</taxon>
    </lineage>
</organism>
<protein>
    <submittedName>
        <fullName evidence="4">Vacuolar H-ATpase subunit D, putative</fullName>
    </submittedName>
</protein>
<keyword evidence="2" id="KW-0813">Transport</keyword>
<dbReference type="NCBIfam" id="TIGR00309">
    <property type="entry name" value="V_ATPase_subD"/>
    <property type="match status" value="1"/>
</dbReference>
<dbReference type="FunCoup" id="C5LH42">
    <property type="interactions" value="489"/>
</dbReference>
<evidence type="ECO:0000313" key="5">
    <source>
        <dbReference type="Proteomes" id="UP000007800"/>
    </source>
</evidence>
<dbReference type="EMBL" id="GG682011">
    <property type="protein sequence ID" value="EER03851.1"/>
    <property type="molecule type" value="Genomic_DNA"/>
</dbReference>
<dbReference type="OMA" id="TQKRANA"/>
<dbReference type="InterPro" id="IPR002699">
    <property type="entry name" value="V_ATPase_D"/>
</dbReference>
<dbReference type="GeneID" id="9044448"/>
<dbReference type="GO" id="GO:0046961">
    <property type="term" value="F:proton-transporting ATPase activity, rotational mechanism"/>
    <property type="evidence" value="ECO:0007669"/>
    <property type="project" value="InterPro"/>
</dbReference>
<reference evidence="4 5" key="1">
    <citation type="submission" date="2008-07" db="EMBL/GenBank/DDBJ databases">
        <authorList>
            <person name="El-Sayed N."/>
            <person name="Caler E."/>
            <person name="Inman J."/>
            <person name="Amedeo P."/>
            <person name="Hass B."/>
            <person name="Wortman J."/>
        </authorList>
    </citation>
    <scope>NUCLEOTIDE SEQUENCE [LARGE SCALE GENOMIC DNA]</scope>
    <source>
        <strain evidence="5">ATCC 50983 / TXsc</strain>
    </source>
</reference>
<dbReference type="OrthoDB" id="7676488at2759"/>
<name>C5LH42_PERM5</name>
<proteinExistence type="inferred from homology"/>
<evidence type="ECO:0000256" key="1">
    <source>
        <dbReference type="ARBA" id="ARBA00005850"/>
    </source>
</evidence>
<sequence>MSQQMPPANRMTLQTFKAKGVGARKGHSLLKKKRDALKSRFSQMLKEIVDTKKAVGESMADCSFSIAKARWAGDSDFVQTVIQRVKKPSVTLKVSAENVAGVFLPKFDLQRDTALGAGQGGQVIQTCRLQHAKVLELLVKMASLQTSFITLDEEIKMTSRRVNALEYVVVPRIEGIVHFIEQAMDEQEREEFFRVKKIVEKKKEKLAKETAERAAEGGGTSLVVSLCWEAGVLAKAVGNESQVGTAFDDVKKDSELVF</sequence>
<accession>C5LH42</accession>
<evidence type="ECO:0000313" key="4">
    <source>
        <dbReference type="EMBL" id="EER03851.1"/>
    </source>
</evidence>
<comment type="similarity">
    <text evidence="1">Belongs to the V-ATPase D subunit family.</text>
</comment>
<keyword evidence="3" id="KW-0406">Ion transport</keyword>
<dbReference type="InParanoid" id="C5LH42"/>
<evidence type="ECO:0000256" key="2">
    <source>
        <dbReference type="ARBA" id="ARBA00022448"/>
    </source>
</evidence>
<dbReference type="PANTHER" id="PTHR11671">
    <property type="entry name" value="V-TYPE ATP SYNTHASE SUBUNIT D"/>
    <property type="match status" value="1"/>
</dbReference>
<dbReference type="Gene3D" id="1.10.287.3240">
    <property type="match status" value="1"/>
</dbReference>
<dbReference type="AlphaFoldDB" id="C5LH42"/>
<keyword evidence="5" id="KW-1185">Reference proteome</keyword>
<dbReference type="Proteomes" id="UP000007800">
    <property type="component" value="Unassembled WGS sequence"/>
</dbReference>
<gene>
    <name evidence="4" type="ORF">Pmar_PMAR017262</name>
</gene>